<dbReference type="EMBL" id="CAJOBA010090087">
    <property type="protein sequence ID" value="CAF4480470.1"/>
    <property type="molecule type" value="Genomic_DNA"/>
</dbReference>
<keyword evidence="5" id="KW-1185">Reference proteome</keyword>
<name>A0A816EZJ2_9BILA</name>
<dbReference type="AlphaFoldDB" id="A0A816EZJ2"/>
<gene>
    <name evidence="2" type="ORF">GPM918_LOCUS45768</name>
    <name evidence="4" type="ORF">SRO942_LOCUS48614</name>
    <name evidence="3" type="ORF">TMI583_LOCUS47127</name>
</gene>
<dbReference type="InterPro" id="IPR019734">
    <property type="entry name" value="TPR_rpt"/>
</dbReference>
<evidence type="ECO:0000256" key="1">
    <source>
        <dbReference type="PROSITE-ProRule" id="PRU00339"/>
    </source>
</evidence>
<organism evidence="2 5">
    <name type="scientific">Didymodactylos carnosus</name>
    <dbReference type="NCBI Taxonomy" id="1234261"/>
    <lineage>
        <taxon>Eukaryota</taxon>
        <taxon>Metazoa</taxon>
        <taxon>Spiralia</taxon>
        <taxon>Gnathifera</taxon>
        <taxon>Rotifera</taxon>
        <taxon>Eurotatoria</taxon>
        <taxon>Bdelloidea</taxon>
        <taxon>Philodinida</taxon>
        <taxon>Philodinidae</taxon>
        <taxon>Didymodactylos</taxon>
    </lineage>
</organism>
<dbReference type="Proteomes" id="UP000681722">
    <property type="component" value="Unassembled WGS sequence"/>
</dbReference>
<sequence>TRDSFLYRLLNKALRTDNIDIIFKYRFFISDLHQQLYELHENYVKLLKSYEIDEFRVYRGQQIPVEQFEQLQKNIGGMISMNTFLSTTTDRDIALVYTGNGSCRPQMESVLFEIKIDLTQTSTTPFSNIKEMSYFQSEDEILFSLSTLVLINKENKEFKEINGYLIGNRITNLVDLGYLLLLMDDYDRSIDYCTMLLRDQSLTTNDVDSIVLRYNFIGQAYSSKTNYELALKNYETALELQLKYNPDNLDLLSTC</sequence>
<evidence type="ECO:0000313" key="5">
    <source>
        <dbReference type="Proteomes" id="UP000663829"/>
    </source>
</evidence>
<dbReference type="Proteomes" id="UP000663829">
    <property type="component" value="Unassembled WGS sequence"/>
</dbReference>
<reference evidence="2" key="1">
    <citation type="submission" date="2021-02" db="EMBL/GenBank/DDBJ databases">
        <authorList>
            <person name="Nowell W R."/>
        </authorList>
    </citation>
    <scope>NUCLEOTIDE SEQUENCE</scope>
</reference>
<dbReference type="Gene3D" id="1.25.40.10">
    <property type="entry name" value="Tetratricopeptide repeat domain"/>
    <property type="match status" value="1"/>
</dbReference>
<dbReference type="Proteomes" id="UP000682733">
    <property type="component" value="Unassembled WGS sequence"/>
</dbReference>
<comment type="caution">
    <text evidence="2">The sequence shown here is derived from an EMBL/GenBank/DDBJ whole genome shotgun (WGS) entry which is preliminary data.</text>
</comment>
<evidence type="ECO:0000313" key="4">
    <source>
        <dbReference type="EMBL" id="CAF4594166.1"/>
    </source>
</evidence>
<feature type="non-terminal residue" evidence="2">
    <location>
        <position position="255"/>
    </location>
</feature>
<proteinExistence type="predicted"/>
<dbReference type="Pfam" id="PF13181">
    <property type="entry name" value="TPR_8"/>
    <property type="match status" value="1"/>
</dbReference>
<dbReference type="SUPFAM" id="SSF56399">
    <property type="entry name" value="ADP-ribosylation"/>
    <property type="match status" value="1"/>
</dbReference>
<dbReference type="EMBL" id="CAJNOQ010053615">
    <property type="protein sequence ID" value="CAF1656136.1"/>
    <property type="molecule type" value="Genomic_DNA"/>
</dbReference>
<dbReference type="SUPFAM" id="SSF48452">
    <property type="entry name" value="TPR-like"/>
    <property type="match status" value="1"/>
</dbReference>
<evidence type="ECO:0008006" key="6">
    <source>
        <dbReference type="Google" id="ProtNLM"/>
    </source>
</evidence>
<evidence type="ECO:0000313" key="3">
    <source>
        <dbReference type="EMBL" id="CAF4480470.1"/>
    </source>
</evidence>
<evidence type="ECO:0000313" key="2">
    <source>
        <dbReference type="EMBL" id="CAF1656136.1"/>
    </source>
</evidence>
<feature type="non-terminal residue" evidence="2">
    <location>
        <position position="1"/>
    </location>
</feature>
<dbReference type="PROSITE" id="PS51996">
    <property type="entry name" value="TR_MART"/>
    <property type="match status" value="1"/>
</dbReference>
<dbReference type="EMBL" id="CAJOBC010125775">
    <property type="protein sequence ID" value="CAF4594166.1"/>
    <property type="molecule type" value="Genomic_DNA"/>
</dbReference>
<dbReference type="OrthoDB" id="10067437at2759"/>
<accession>A0A816EZJ2</accession>
<dbReference type="InterPro" id="IPR011990">
    <property type="entry name" value="TPR-like_helical_dom_sf"/>
</dbReference>
<feature type="repeat" description="TPR" evidence="1">
    <location>
        <begin position="211"/>
        <end position="244"/>
    </location>
</feature>
<dbReference type="Gene3D" id="3.90.176.10">
    <property type="entry name" value="Toxin ADP-ribosyltransferase, Chain A, domain 1"/>
    <property type="match status" value="1"/>
</dbReference>
<dbReference type="PROSITE" id="PS50005">
    <property type="entry name" value="TPR"/>
    <property type="match status" value="1"/>
</dbReference>
<protein>
    <recommendedName>
        <fullName evidence="6">Tetratricopeptide repeat protein</fullName>
    </recommendedName>
</protein>
<keyword evidence="1" id="KW-0802">TPR repeat</keyword>